<sequence length="453" mass="48338">MKSFKNDYLKDNLIRSYVDSKVLTESNTRILENSFLLSQISSKINLSEKGALSGLATLGPDGILVSSQRPIPPQSGNVFIFRPGETSPTGNIFSSWTTLITAVAGKSGLKYIQFDDSIQSITVPIDNANFSECILLPRFKKQNPVAVTFSSGFLVGSFPLEVQSLSLKFSSHFYDNLGSNTLTLVDSVLEYSGTGNGIDFSTGTLSVFLKNSSLVSNGRTLFSLQSRSLQLYGISGVCSVEQGCITGNTGSSLNILNLGANFTIGNSFVGLQPGFLGTKTEQYFTHVLERTLTSKGQIITRDTSGNFVTLSPGQDNEILIFDSTQNSGLRSGPLTSLLSLPGMKTISDFARQSSPNTALLSSGSKTLDCSLANLFRIAGGNATITLSNLTENQVVNVIFESTGSSYSLTWSGGTFLWSGAAVPTPTSSASRKDFYTFIKAGGNIYASCLLNMG</sequence>
<accession>A0A5F2BH21</accession>
<proteinExistence type="predicted"/>
<name>A0A5F2BH21_9LEPT</name>
<dbReference type="AlphaFoldDB" id="A0A5F2BH21"/>
<organism evidence="1 2">
    <name type="scientific">Leptospira barantonii</name>
    <dbReference type="NCBI Taxonomy" id="2023184"/>
    <lineage>
        <taxon>Bacteria</taxon>
        <taxon>Pseudomonadati</taxon>
        <taxon>Spirochaetota</taxon>
        <taxon>Spirochaetia</taxon>
        <taxon>Leptospirales</taxon>
        <taxon>Leptospiraceae</taxon>
        <taxon>Leptospira</taxon>
    </lineage>
</organism>
<evidence type="ECO:0000313" key="2">
    <source>
        <dbReference type="Proteomes" id="UP000298429"/>
    </source>
</evidence>
<dbReference type="RefSeq" id="WP_135670426.1">
    <property type="nucleotide sequence ID" value="NZ_RQGN01000038.1"/>
</dbReference>
<evidence type="ECO:0000313" key="1">
    <source>
        <dbReference type="EMBL" id="TGM04866.1"/>
    </source>
</evidence>
<dbReference type="EMBL" id="RQGN01000038">
    <property type="protein sequence ID" value="TGM04866.1"/>
    <property type="molecule type" value="Genomic_DNA"/>
</dbReference>
<gene>
    <name evidence="1" type="ORF">EHQ76_07430</name>
</gene>
<dbReference type="OrthoDB" id="345062at2"/>
<protein>
    <submittedName>
        <fullName evidence="1">Uncharacterized protein</fullName>
    </submittedName>
</protein>
<reference evidence="1 2" key="1">
    <citation type="journal article" date="2019" name="PLoS Negl. Trop. Dis.">
        <title>Revisiting the worldwide diversity of Leptospira species in the environment.</title>
        <authorList>
            <person name="Vincent A.T."/>
            <person name="Schiettekatte O."/>
            <person name="Bourhy P."/>
            <person name="Veyrier F.J."/>
            <person name="Picardeau M."/>
        </authorList>
    </citation>
    <scope>NUCLEOTIDE SEQUENCE [LARGE SCALE GENOMIC DNA]</scope>
    <source>
        <strain evidence="1 2">201702444</strain>
    </source>
</reference>
<dbReference type="Proteomes" id="UP000298429">
    <property type="component" value="Unassembled WGS sequence"/>
</dbReference>
<comment type="caution">
    <text evidence="1">The sequence shown here is derived from an EMBL/GenBank/DDBJ whole genome shotgun (WGS) entry which is preliminary data.</text>
</comment>